<proteinExistence type="predicted"/>
<sequence>MPNSSVSCFNPPGDLLPNPDIGGPGVIIGFLGTAWFAVVLVILHYLLGSYSTKDPFSTGPKKGKESDPEQHVWTPNYIDQLVLRLSQQFGKVLFGWLNNTRLYMWLAEKPRWEHAFTRVLLGMCDAQLLTGTGILLSGYISLTPYISAYHWQLVVYLAWFSNLTHIACLTALRGYLHQHQLERNWRLFFMTVLWGGLIPAMVPTAFFNWPAESMTYFPFKEPTASFPSSSARCFFDVGVGHALFLNNTAFLCSYGTRFFPDKHCPAMPISETTAMQSATVSILLLTFSYFSRVIKLTKRLSDSIHTTIRRRTSDWYTRRLAGRIDKIAANPRRSGVARRAQNLVHIKARIALYLVAKMYADMLTSDASDVYWLLISAVWGTWRLAQTSWYVRVDDKDWSFGQILPVFLLIGPIVAAIEAIAPRSRPEEGSNASNRHESAEVAGGHVVPSNSITPPHPSAPQPTGTPTTQPEAQVLLFQQSAVNTASTPQKLTQGQLRAQLHAYYTDKHFMTATLVLACLQVLLVTAMLFPIIATSGVKVASILATSAINLLLVHPTNCFIAMLSRLVGHVDDGTAPTALLVLHNGGSQGRRRRRRYRISTVLLLFDPSTFPLEHLGSAILVLYFSAALFFVCGVAVWDILVRPWATARRRRHGRTDALPLVDRG</sequence>
<reference evidence="4" key="1">
    <citation type="journal article" date="2023" name="Mol. Phylogenet. Evol.">
        <title>Genome-scale phylogeny and comparative genomics of the fungal order Sordariales.</title>
        <authorList>
            <person name="Hensen N."/>
            <person name="Bonometti L."/>
            <person name="Westerberg I."/>
            <person name="Brannstrom I.O."/>
            <person name="Guillou S."/>
            <person name="Cros-Aarteil S."/>
            <person name="Calhoun S."/>
            <person name="Haridas S."/>
            <person name="Kuo A."/>
            <person name="Mondo S."/>
            <person name="Pangilinan J."/>
            <person name="Riley R."/>
            <person name="LaButti K."/>
            <person name="Andreopoulos B."/>
            <person name="Lipzen A."/>
            <person name="Chen C."/>
            <person name="Yan M."/>
            <person name="Daum C."/>
            <person name="Ng V."/>
            <person name="Clum A."/>
            <person name="Steindorff A."/>
            <person name="Ohm R.A."/>
            <person name="Martin F."/>
            <person name="Silar P."/>
            <person name="Natvig D.O."/>
            <person name="Lalanne C."/>
            <person name="Gautier V."/>
            <person name="Ament-Velasquez S.L."/>
            <person name="Kruys A."/>
            <person name="Hutchinson M.I."/>
            <person name="Powell A.J."/>
            <person name="Barry K."/>
            <person name="Miller A.N."/>
            <person name="Grigoriev I.V."/>
            <person name="Debuchy R."/>
            <person name="Gladieux P."/>
            <person name="Hiltunen Thoren M."/>
            <person name="Johannesson H."/>
        </authorList>
    </citation>
    <scope>NUCLEOTIDE SEQUENCE [LARGE SCALE GENOMIC DNA]</scope>
    <source>
        <strain evidence="4">CBS 284.82</strain>
    </source>
</reference>
<dbReference type="PANTHER" id="PTHR37577:SF1">
    <property type="entry name" value="INTEGRAL MEMBRANE PROTEIN"/>
    <property type="match status" value="1"/>
</dbReference>
<dbReference type="PANTHER" id="PTHR37577">
    <property type="entry name" value="INTEGRAL MEMBRANE PROTEIN"/>
    <property type="match status" value="1"/>
</dbReference>
<dbReference type="Proteomes" id="UP001303115">
    <property type="component" value="Unassembled WGS sequence"/>
</dbReference>
<evidence type="ECO:0000256" key="2">
    <source>
        <dbReference type="SAM" id="Phobius"/>
    </source>
</evidence>
<feature type="transmembrane region" description="Helical" evidence="2">
    <location>
        <begin position="403"/>
        <end position="421"/>
    </location>
</feature>
<keyword evidence="2" id="KW-1133">Transmembrane helix</keyword>
<dbReference type="InterPro" id="IPR053018">
    <property type="entry name" value="Elsinochrome_Biosynth-Asso"/>
</dbReference>
<feature type="transmembrane region" description="Helical" evidence="2">
    <location>
        <begin position="273"/>
        <end position="290"/>
    </location>
</feature>
<feature type="transmembrane region" description="Helical" evidence="2">
    <location>
        <begin position="618"/>
        <end position="641"/>
    </location>
</feature>
<feature type="transmembrane region" description="Helical" evidence="2">
    <location>
        <begin position="187"/>
        <end position="209"/>
    </location>
</feature>
<feature type="transmembrane region" description="Helical" evidence="2">
    <location>
        <begin position="119"/>
        <end position="141"/>
    </location>
</feature>
<evidence type="ECO:0000313" key="4">
    <source>
        <dbReference type="Proteomes" id="UP001303115"/>
    </source>
</evidence>
<organism evidence="3 4">
    <name type="scientific">Parachaetomium inaequale</name>
    <dbReference type="NCBI Taxonomy" id="2588326"/>
    <lineage>
        <taxon>Eukaryota</taxon>
        <taxon>Fungi</taxon>
        <taxon>Dikarya</taxon>
        <taxon>Ascomycota</taxon>
        <taxon>Pezizomycotina</taxon>
        <taxon>Sordariomycetes</taxon>
        <taxon>Sordariomycetidae</taxon>
        <taxon>Sordariales</taxon>
        <taxon>Chaetomiaceae</taxon>
        <taxon>Parachaetomium</taxon>
    </lineage>
</organism>
<feature type="transmembrane region" description="Helical" evidence="2">
    <location>
        <begin position="509"/>
        <end position="533"/>
    </location>
</feature>
<feature type="region of interest" description="Disordered" evidence="1">
    <location>
        <begin position="445"/>
        <end position="468"/>
    </location>
</feature>
<keyword evidence="2" id="KW-0812">Transmembrane</keyword>
<evidence type="ECO:0000256" key="1">
    <source>
        <dbReference type="SAM" id="MobiDB-lite"/>
    </source>
</evidence>
<name>A0AAN6P410_9PEZI</name>
<protein>
    <submittedName>
        <fullName evidence="3">Uncharacterized protein</fullName>
    </submittedName>
</protein>
<feature type="transmembrane region" description="Helical" evidence="2">
    <location>
        <begin position="153"/>
        <end position="175"/>
    </location>
</feature>
<dbReference type="AlphaFoldDB" id="A0AAN6P410"/>
<feature type="transmembrane region" description="Helical" evidence="2">
    <location>
        <begin position="26"/>
        <end position="47"/>
    </location>
</feature>
<dbReference type="EMBL" id="MU855007">
    <property type="protein sequence ID" value="KAK4031195.1"/>
    <property type="molecule type" value="Genomic_DNA"/>
</dbReference>
<gene>
    <name evidence="3" type="ORF">C8A01DRAFT_42322</name>
</gene>
<comment type="caution">
    <text evidence="3">The sequence shown here is derived from an EMBL/GenBank/DDBJ whole genome shotgun (WGS) entry which is preliminary data.</text>
</comment>
<evidence type="ECO:0000313" key="3">
    <source>
        <dbReference type="EMBL" id="KAK4031195.1"/>
    </source>
</evidence>
<keyword evidence="4" id="KW-1185">Reference proteome</keyword>
<keyword evidence="2" id="KW-0472">Membrane</keyword>
<accession>A0AAN6P410</accession>
<feature type="transmembrane region" description="Helical" evidence="2">
    <location>
        <begin position="539"/>
        <end position="560"/>
    </location>
</feature>